<dbReference type="InterPro" id="IPR044068">
    <property type="entry name" value="CB"/>
</dbReference>
<dbReference type="InterPro" id="IPR002104">
    <property type="entry name" value="Integrase_catalytic"/>
</dbReference>
<dbReference type="PANTHER" id="PTHR30629:SF6">
    <property type="entry name" value="PROPHAGE INTEGRASE INTA-RELATED"/>
    <property type="match status" value="1"/>
</dbReference>
<evidence type="ECO:0000256" key="1">
    <source>
        <dbReference type="ARBA" id="ARBA00008857"/>
    </source>
</evidence>
<evidence type="ECO:0000313" key="8">
    <source>
        <dbReference type="EMBL" id="MFD1418808.1"/>
    </source>
</evidence>
<proteinExistence type="inferred from homology"/>
<dbReference type="InterPro" id="IPR004107">
    <property type="entry name" value="Integrase_SAM-like_N"/>
</dbReference>
<dbReference type="EMBL" id="JBHTOI010000045">
    <property type="protein sequence ID" value="MFD1418808.1"/>
    <property type="molecule type" value="Genomic_DNA"/>
</dbReference>
<evidence type="ECO:0000259" key="6">
    <source>
        <dbReference type="PROSITE" id="PS51898"/>
    </source>
</evidence>
<sequence>MEIYKRYQKKEPKKFSWTYRIRYYDENGKKKPISKSGFKTSKEARIAGGIIELKYNQSGISEKENITFHDYAQSWIDTYKKDHISEHSYYIYSLIPTEIKNCFHETKLKDITKADYQNMITAYGKNHVRESVSKMNSRIKAIVQEAVDERIVYTNFTHNISIASKVASKDAGLKYIDEIEAKKLKTLCLQSLDMNSIGNYEIVFGLLTGCRIGEVSGLTWNNVHFKNKTVSIVNGYDYNGNNGFKDTKTESSNRTIRISDELLSILKKLKKQQRELFLKQGYRDIDNLVFRNGNHQIISDNAVNKSLTTKLRDKVKSKNIITFHGLRHTHASILISHGVDIAYVSQRLGHKNVAITLNIYSHLLQKAKSQQEEKAMEILQSELN</sequence>
<dbReference type="InterPro" id="IPR028259">
    <property type="entry name" value="AP2-like_int_N"/>
</dbReference>
<evidence type="ECO:0000256" key="2">
    <source>
        <dbReference type="ARBA" id="ARBA00022908"/>
    </source>
</evidence>
<name>A0ABW4BVV2_9LACO</name>
<dbReference type="InterPro" id="IPR050808">
    <property type="entry name" value="Phage_Integrase"/>
</dbReference>
<dbReference type="Proteomes" id="UP001597251">
    <property type="component" value="Unassembled WGS sequence"/>
</dbReference>
<evidence type="ECO:0000259" key="7">
    <source>
        <dbReference type="PROSITE" id="PS51900"/>
    </source>
</evidence>
<dbReference type="Pfam" id="PF14657">
    <property type="entry name" value="Arm-DNA-bind_4"/>
    <property type="match status" value="1"/>
</dbReference>
<comment type="similarity">
    <text evidence="1">Belongs to the 'phage' integrase family.</text>
</comment>
<dbReference type="PANTHER" id="PTHR30629">
    <property type="entry name" value="PROPHAGE INTEGRASE"/>
    <property type="match status" value="1"/>
</dbReference>
<comment type="caution">
    <text evidence="8">The sequence shown here is derived from an EMBL/GenBank/DDBJ whole genome shotgun (WGS) entry which is preliminary data.</text>
</comment>
<evidence type="ECO:0000313" key="9">
    <source>
        <dbReference type="Proteomes" id="UP001597251"/>
    </source>
</evidence>
<dbReference type="InterPro" id="IPR010998">
    <property type="entry name" value="Integrase_recombinase_N"/>
</dbReference>
<dbReference type="SUPFAM" id="SSF56349">
    <property type="entry name" value="DNA breaking-rejoining enzymes"/>
    <property type="match status" value="1"/>
</dbReference>
<keyword evidence="9" id="KW-1185">Reference proteome</keyword>
<dbReference type="InterPro" id="IPR011010">
    <property type="entry name" value="DNA_brk_join_enz"/>
</dbReference>
<dbReference type="PROSITE" id="PS51900">
    <property type="entry name" value="CB"/>
    <property type="match status" value="1"/>
</dbReference>
<dbReference type="Gene3D" id="1.10.150.130">
    <property type="match status" value="1"/>
</dbReference>
<gene>
    <name evidence="8" type="ORF">ACFQ42_08635</name>
</gene>
<organism evidence="8 9">
    <name type="scientific">Companilactobacillus keshanensis</name>
    <dbReference type="NCBI Taxonomy" id="2486003"/>
    <lineage>
        <taxon>Bacteria</taxon>
        <taxon>Bacillati</taxon>
        <taxon>Bacillota</taxon>
        <taxon>Bacilli</taxon>
        <taxon>Lactobacillales</taxon>
        <taxon>Lactobacillaceae</taxon>
        <taxon>Companilactobacillus</taxon>
    </lineage>
</organism>
<keyword evidence="3 5" id="KW-0238">DNA-binding</keyword>
<keyword evidence="4" id="KW-0233">DNA recombination</keyword>
<evidence type="ECO:0000256" key="3">
    <source>
        <dbReference type="ARBA" id="ARBA00023125"/>
    </source>
</evidence>
<dbReference type="Pfam" id="PF00589">
    <property type="entry name" value="Phage_integrase"/>
    <property type="match status" value="1"/>
</dbReference>
<feature type="domain" description="Core-binding (CB)" evidence="7">
    <location>
        <begin position="66"/>
        <end position="147"/>
    </location>
</feature>
<dbReference type="PROSITE" id="PS51898">
    <property type="entry name" value="TYR_RECOMBINASE"/>
    <property type="match status" value="1"/>
</dbReference>
<dbReference type="InterPro" id="IPR013762">
    <property type="entry name" value="Integrase-like_cat_sf"/>
</dbReference>
<dbReference type="RefSeq" id="WP_125676705.1">
    <property type="nucleotide sequence ID" value="NZ_JBHTOI010000045.1"/>
</dbReference>
<feature type="domain" description="Tyr recombinase" evidence="6">
    <location>
        <begin position="171"/>
        <end position="376"/>
    </location>
</feature>
<reference evidence="9" key="1">
    <citation type="journal article" date="2019" name="Int. J. Syst. Evol. Microbiol.">
        <title>The Global Catalogue of Microorganisms (GCM) 10K type strain sequencing project: providing services to taxonomists for standard genome sequencing and annotation.</title>
        <authorList>
            <consortium name="The Broad Institute Genomics Platform"/>
            <consortium name="The Broad Institute Genome Sequencing Center for Infectious Disease"/>
            <person name="Wu L."/>
            <person name="Ma J."/>
        </authorList>
    </citation>
    <scope>NUCLEOTIDE SEQUENCE [LARGE SCALE GENOMIC DNA]</scope>
    <source>
        <strain evidence="9">CCM 8936</strain>
    </source>
</reference>
<dbReference type="Pfam" id="PF14659">
    <property type="entry name" value="Phage_int_SAM_3"/>
    <property type="match status" value="1"/>
</dbReference>
<dbReference type="Gene3D" id="1.10.443.10">
    <property type="entry name" value="Intergrase catalytic core"/>
    <property type="match status" value="1"/>
</dbReference>
<evidence type="ECO:0000256" key="5">
    <source>
        <dbReference type="PROSITE-ProRule" id="PRU01248"/>
    </source>
</evidence>
<protein>
    <submittedName>
        <fullName evidence="8">Tyrosine-type recombinase/integrase</fullName>
    </submittedName>
</protein>
<dbReference type="CDD" id="cd01189">
    <property type="entry name" value="INT_ICEBs1_C_like"/>
    <property type="match status" value="1"/>
</dbReference>
<evidence type="ECO:0000256" key="4">
    <source>
        <dbReference type="ARBA" id="ARBA00023172"/>
    </source>
</evidence>
<keyword evidence="2" id="KW-0229">DNA integration</keyword>
<accession>A0ABW4BVV2</accession>